<dbReference type="InterPro" id="IPR045265">
    <property type="entry name" value="AIR12_DOMON"/>
</dbReference>
<keyword evidence="15" id="KW-1185">Reference proteome</keyword>
<protein>
    <recommendedName>
        <fullName evidence="8">Cytochrome b561 and DOMON domain-containing protein</fullName>
    </recommendedName>
</protein>
<feature type="transmembrane region" description="Helical" evidence="10">
    <location>
        <begin position="326"/>
        <end position="346"/>
    </location>
</feature>
<evidence type="ECO:0000313" key="15">
    <source>
        <dbReference type="Proteomes" id="UP001567538"/>
    </source>
</evidence>
<feature type="binding site" description="axial binding residue" evidence="9">
    <location>
        <position position="324"/>
    </location>
    <ligand>
        <name>heme b</name>
        <dbReference type="ChEBI" id="CHEBI:60344"/>
        <label>1</label>
    </ligand>
    <ligandPart>
        <name>Fe</name>
        <dbReference type="ChEBI" id="CHEBI:18248"/>
    </ligandPart>
</feature>
<keyword evidence="2 8" id="KW-0813">Transport</keyword>
<keyword evidence="3 10" id="KW-0812">Transmembrane</keyword>
<keyword evidence="9" id="KW-0479">Metal-binding</keyword>
<keyword evidence="4 11" id="KW-0732">Signal</keyword>
<keyword evidence="5 8" id="KW-0249">Electron transport</keyword>
<feature type="binding site" description="axial binding residue" evidence="9">
    <location>
        <position position="219"/>
    </location>
    <ligand>
        <name>heme b</name>
        <dbReference type="ChEBI" id="CHEBI:60344"/>
        <label>1</label>
    </ligand>
    <ligandPart>
        <name>Fe</name>
        <dbReference type="ChEBI" id="CHEBI:18248"/>
    </ligandPart>
</feature>
<dbReference type="AlphaFoldDB" id="A0ABD1HSU5"/>
<comment type="subcellular location">
    <subcellularLocation>
        <location evidence="1">Membrane</location>
    </subcellularLocation>
</comment>
<accession>A0ABD1HSU5</accession>
<evidence type="ECO:0000259" key="13">
    <source>
        <dbReference type="PROSITE" id="PS50939"/>
    </source>
</evidence>
<evidence type="ECO:0000256" key="11">
    <source>
        <dbReference type="SAM" id="SignalP"/>
    </source>
</evidence>
<dbReference type="PANTHER" id="PTHR23130">
    <property type="entry name" value="CYTOCHROME B561 AND DOMON DOMAIN-CONTAINING PROTEIN"/>
    <property type="match status" value="1"/>
</dbReference>
<dbReference type="PROSITE" id="PS50939">
    <property type="entry name" value="CYTOCHROME_B561"/>
    <property type="match status" value="1"/>
</dbReference>
<keyword evidence="7 8" id="KW-0472">Membrane</keyword>
<name>A0ABD1HSU5_SALDI</name>
<reference evidence="14 15" key="1">
    <citation type="submission" date="2024-06" db="EMBL/GenBank/DDBJ databases">
        <title>A chromosome level genome sequence of Diviner's sage (Salvia divinorum).</title>
        <authorList>
            <person name="Ford S.A."/>
            <person name="Ro D.-K."/>
            <person name="Ness R.W."/>
            <person name="Phillips M.A."/>
        </authorList>
    </citation>
    <scope>NUCLEOTIDE SEQUENCE [LARGE SCALE GENOMIC DNA]</scope>
    <source>
        <strain evidence="14">SAF-2024a</strain>
        <tissue evidence="14">Leaf</tissue>
    </source>
</reference>
<feature type="chain" id="PRO_5044870388" description="Cytochrome b561 and DOMON domain-containing protein" evidence="11">
    <location>
        <begin position="27"/>
        <end position="415"/>
    </location>
</feature>
<feature type="transmembrane region" description="Helical" evidence="10">
    <location>
        <begin position="288"/>
        <end position="306"/>
    </location>
</feature>
<evidence type="ECO:0000256" key="5">
    <source>
        <dbReference type="ARBA" id="ARBA00022982"/>
    </source>
</evidence>
<dbReference type="InterPro" id="IPR005018">
    <property type="entry name" value="DOMON_domain"/>
</dbReference>
<keyword evidence="9" id="KW-0408">Iron</keyword>
<sequence length="415" mass="46761">MVCPLLYAATVWAMVVISLSPLLANAHMCTDDFLNKAEKLNITTNCNRCSLGAEFAWKFDNGSRQLDVAMGARLESPTAWLAWGLNPDGPHMAGTRSLMGVKHQAGLAARKFNITDATKRRCQLRPSDDIGLNITNFSFFYVHDFMYYIIHATIILPDTYNASRANVVWQIGEAAVAADKPRMHPTSLDHLDASQTINLITGELLSFNPTQRTRMRTAHGVLNMVGWGIFLPIGAIVARYLRCHPKKVAWWGAFHIGCQSMGYLLGSIGWAIGLWLGQASEHYTFTTHRILAIMIFTFTTIQMTALRLKPKRADEYRTYWNMYHHFLGYSLIVVAAVNIFQGINIIERGPHHHWRWSYVGVLGLMGAVASSLEVYSWLKFRNNRKAAKKLKNLKRSQSSATILHQPHLPPNPLLN</sequence>
<dbReference type="Proteomes" id="UP001567538">
    <property type="component" value="Unassembled WGS sequence"/>
</dbReference>
<dbReference type="InterPro" id="IPR017214">
    <property type="entry name" value="UCP037471"/>
</dbReference>
<evidence type="ECO:0000256" key="8">
    <source>
        <dbReference type="PIRNR" id="PIRNR037471"/>
    </source>
</evidence>
<evidence type="ECO:0000256" key="7">
    <source>
        <dbReference type="ARBA" id="ARBA00023136"/>
    </source>
</evidence>
<evidence type="ECO:0000256" key="6">
    <source>
        <dbReference type="ARBA" id="ARBA00022989"/>
    </source>
</evidence>
<evidence type="ECO:0000256" key="4">
    <source>
        <dbReference type="ARBA" id="ARBA00022729"/>
    </source>
</evidence>
<comment type="cofactor">
    <cofactor evidence="8">
        <name>heme b</name>
        <dbReference type="ChEBI" id="CHEBI:60344"/>
    </cofactor>
    <text evidence="8">Binds 2 heme b groups non-covalently.</text>
</comment>
<feature type="binding site" description="axial binding residue" evidence="9">
    <location>
        <position position="255"/>
    </location>
    <ligand>
        <name>heme b</name>
        <dbReference type="ChEBI" id="CHEBI:60344"/>
        <label>1</label>
    </ligand>
    <ligandPart>
        <name>Fe</name>
        <dbReference type="ChEBI" id="CHEBI:18248"/>
    </ligandPart>
</feature>
<dbReference type="CDD" id="cd08760">
    <property type="entry name" value="Cyt_b561_FRRS1_like"/>
    <property type="match status" value="1"/>
</dbReference>
<feature type="transmembrane region" description="Helical" evidence="10">
    <location>
        <begin position="248"/>
        <end position="276"/>
    </location>
</feature>
<feature type="binding site" description="axial binding residue" evidence="9">
    <location>
        <position position="288"/>
    </location>
    <ligand>
        <name>heme b</name>
        <dbReference type="ChEBI" id="CHEBI:60344"/>
        <label>1</label>
    </ligand>
    <ligandPart>
        <name>Fe</name>
        <dbReference type="ChEBI" id="CHEBI:18248"/>
    </ligandPart>
</feature>
<feature type="domain" description="Cytochrome b561" evidence="13">
    <location>
        <begin position="180"/>
        <end position="381"/>
    </location>
</feature>
<evidence type="ECO:0000256" key="2">
    <source>
        <dbReference type="ARBA" id="ARBA00022448"/>
    </source>
</evidence>
<dbReference type="Pfam" id="PF04526">
    <property type="entry name" value="DUF568"/>
    <property type="match status" value="1"/>
</dbReference>
<organism evidence="14 15">
    <name type="scientific">Salvia divinorum</name>
    <name type="common">Maria pastora</name>
    <name type="synonym">Diviner's sage</name>
    <dbReference type="NCBI Taxonomy" id="28513"/>
    <lineage>
        <taxon>Eukaryota</taxon>
        <taxon>Viridiplantae</taxon>
        <taxon>Streptophyta</taxon>
        <taxon>Embryophyta</taxon>
        <taxon>Tracheophyta</taxon>
        <taxon>Spermatophyta</taxon>
        <taxon>Magnoliopsida</taxon>
        <taxon>eudicotyledons</taxon>
        <taxon>Gunneridae</taxon>
        <taxon>Pentapetalae</taxon>
        <taxon>asterids</taxon>
        <taxon>lamiids</taxon>
        <taxon>Lamiales</taxon>
        <taxon>Lamiaceae</taxon>
        <taxon>Nepetoideae</taxon>
        <taxon>Mentheae</taxon>
        <taxon>Salviinae</taxon>
        <taxon>Salvia</taxon>
        <taxon>Salvia subgen. Calosphace</taxon>
    </lineage>
</organism>
<dbReference type="EMBL" id="JBEAFC010000004">
    <property type="protein sequence ID" value="KAL1559555.1"/>
    <property type="molecule type" value="Genomic_DNA"/>
</dbReference>
<feature type="domain" description="DOMON" evidence="12">
    <location>
        <begin position="51"/>
        <end position="172"/>
    </location>
</feature>
<dbReference type="PROSITE" id="PS50836">
    <property type="entry name" value="DOMON"/>
    <property type="match status" value="1"/>
</dbReference>
<evidence type="ECO:0000256" key="3">
    <source>
        <dbReference type="ARBA" id="ARBA00022692"/>
    </source>
</evidence>
<dbReference type="SMART" id="SM00665">
    <property type="entry name" value="B561"/>
    <property type="match status" value="1"/>
</dbReference>
<gene>
    <name evidence="14" type="ORF">AAHA92_09887</name>
</gene>
<feature type="transmembrane region" description="Helical" evidence="10">
    <location>
        <begin position="221"/>
        <end position="241"/>
    </location>
</feature>
<keyword evidence="6 10" id="KW-1133">Transmembrane helix</keyword>
<evidence type="ECO:0000256" key="9">
    <source>
        <dbReference type="PIRSR" id="PIRSR037471-1"/>
    </source>
</evidence>
<proteinExistence type="predicted"/>
<dbReference type="GO" id="GO:0016020">
    <property type="term" value="C:membrane"/>
    <property type="evidence" value="ECO:0007669"/>
    <property type="project" value="UniProtKB-SubCell"/>
</dbReference>
<dbReference type="PIRSF" id="PIRSF037471">
    <property type="entry name" value="UCP037471"/>
    <property type="match status" value="1"/>
</dbReference>
<dbReference type="PANTHER" id="PTHR23130:SF175">
    <property type="entry name" value="CYTOCHROME B561 AND DOMON DOMAIN-CONTAINING PROTEIN"/>
    <property type="match status" value="1"/>
</dbReference>
<evidence type="ECO:0000256" key="10">
    <source>
        <dbReference type="SAM" id="Phobius"/>
    </source>
</evidence>
<comment type="caution">
    <text evidence="14">The sequence shown here is derived from an EMBL/GenBank/DDBJ whole genome shotgun (WGS) entry which is preliminary data.</text>
</comment>
<evidence type="ECO:0000256" key="1">
    <source>
        <dbReference type="ARBA" id="ARBA00004370"/>
    </source>
</evidence>
<feature type="transmembrane region" description="Helical" evidence="10">
    <location>
        <begin position="358"/>
        <end position="378"/>
    </location>
</feature>
<dbReference type="Gene3D" id="1.20.120.1770">
    <property type="match status" value="1"/>
</dbReference>
<evidence type="ECO:0000259" key="12">
    <source>
        <dbReference type="PROSITE" id="PS50836"/>
    </source>
</evidence>
<feature type="signal peptide" evidence="11">
    <location>
        <begin position="1"/>
        <end position="26"/>
    </location>
</feature>
<dbReference type="InterPro" id="IPR006593">
    <property type="entry name" value="Cyt_b561/ferric_Rdtase_TM"/>
</dbReference>
<evidence type="ECO:0000313" key="14">
    <source>
        <dbReference type="EMBL" id="KAL1559555.1"/>
    </source>
</evidence>